<dbReference type="PANTHER" id="PTHR37490">
    <property type="entry name" value="EXPRESSED PROTEIN"/>
    <property type="match status" value="1"/>
</dbReference>
<dbReference type="Pfam" id="PF11913">
    <property type="entry name" value="DUF3431"/>
    <property type="match status" value="1"/>
</dbReference>
<keyword evidence="1" id="KW-0732">Signal</keyword>
<sequence>MKWPFRLFLCFSIALLLPLLLLDFHLRDLCDQYQAKQYAIDWFNSWSTAAGPPRNMTEDYGDKVIVVAKLQEENTDWIEQELPDWQRAIYTVNPSQEAVADTQQLKTPLNKGHESMAYLTYLVEHYEHLPSTIVFLHAHRSGFFRAWHVDAPLHDNVWSMRALRVDFVQQNGYVNLRCNANPGCVRTAYPHGHLTPQIFREVFRNTSTPPADDDDDDTGVMISQPSDGEKALQIPVRIAAPCCAQFAVSRQRVLKRPRADYVKIRQWVIETDLDDAHSGRVMEYLWHIIFGKEPVYCPDSTLCYCQVYGRC</sequence>
<keyword evidence="3" id="KW-1185">Reference proteome</keyword>
<evidence type="ECO:0000313" key="3">
    <source>
        <dbReference type="Proteomes" id="UP000249789"/>
    </source>
</evidence>
<protein>
    <submittedName>
        <fullName evidence="2">Uncharacterized protein</fullName>
    </submittedName>
</protein>
<dbReference type="InterPro" id="IPR021838">
    <property type="entry name" value="DUF3431"/>
</dbReference>
<dbReference type="GeneID" id="63866973"/>
<dbReference type="PANTHER" id="PTHR37490:SF2">
    <property type="match status" value="1"/>
</dbReference>
<gene>
    <name evidence="2" type="ORF">BO72DRAFT_518186</name>
</gene>
<dbReference type="EMBL" id="KZ824679">
    <property type="protein sequence ID" value="RAK73459.1"/>
    <property type="molecule type" value="Genomic_DNA"/>
</dbReference>
<evidence type="ECO:0000313" key="2">
    <source>
        <dbReference type="EMBL" id="RAK73459.1"/>
    </source>
</evidence>
<dbReference type="AlphaFoldDB" id="A0A8G1VXY3"/>
<name>A0A8G1VXY3_9EURO</name>
<dbReference type="Proteomes" id="UP000249789">
    <property type="component" value="Unassembled WGS sequence"/>
</dbReference>
<dbReference type="RefSeq" id="XP_040797469.1">
    <property type="nucleotide sequence ID" value="XM_040949638.1"/>
</dbReference>
<feature type="chain" id="PRO_5034703941" evidence="1">
    <location>
        <begin position="23"/>
        <end position="311"/>
    </location>
</feature>
<evidence type="ECO:0000256" key="1">
    <source>
        <dbReference type="SAM" id="SignalP"/>
    </source>
</evidence>
<reference evidence="2 3" key="1">
    <citation type="submission" date="2018-02" db="EMBL/GenBank/DDBJ databases">
        <title>The genomes of Aspergillus section Nigri reveals drivers in fungal speciation.</title>
        <authorList>
            <consortium name="DOE Joint Genome Institute"/>
            <person name="Vesth T.C."/>
            <person name="Nybo J."/>
            <person name="Theobald S."/>
            <person name="Brandl J."/>
            <person name="Frisvad J.C."/>
            <person name="Nielsen K.F."/>
            <person name="Lyhne E.K."/>
            <person name="Kogle M.E."/>
            <person name="Kuo A."/>
            <person name="Riley R."/>
            <person name="Clum A."/>
            <person name="Nolan M."/>
            <person name="Lipzen A."/>
            <person name="Salamov A."/>
            <person name="Henrissat B."/>
            <person name="Wiebenga A."/>
            <person name="De vries R.P."/>
            <person name="Grigoriev I.V."/>
            <person name="Mortensen U.H."/>
            <person name="Andersen M.R."/>
            <person name="Baker S.E."/>
        </authorList>
    </citation>
    <scope>NUCLEOTIDE SEQUENCE [LARGE SCALE GENOMIC DNA]</scope>
    <source>
        <strain evidence="2 3">CBS 313.89</strain>
    </source>
</reference>
<accession>A0A8G1VXY3</accession>
<dbReference type="VEuPathDB" id="FungiDB:BO72DRAFT_518186"/>
<organism evidence="2 3">
    <name type="scientific">Aspergillus fijiensis CBS 313.89</name>
    <dbReference type="NCBI Taxonomy" id="1448319"/>
    <lineage>
        <taxon>Eukaryota</taxon>
        <taxon>Fungi</taxon>
        <taxon>Dikarya</taxon>
        <taxon>Ascomycota</taxon>
        <taxon>Pezizomycotina</taxon>
        <taxon>Eurotiomycetes</taxon>
        <taxon>Eurotiomycetidae</taxon>
        <taxon>Eurotiales</taxon>
        <taxon>Aspergillaceae</taxon>
        <taxon>Aspergillus</taxon>
    </lineage>
</organism>
<proteinExistence type="predicted"/>
<feature type="signal peptide" evidence="1">
    <location>
        <begin position="1"/>
        <end position="22"/>
    </location>
</feature>
<dbReference type="OrthoDB" id="426718at2759"/>